<dbReference type="Gene3D" id="3.30.1490.50">
    <property type="match status" value="1"/>
</dbReference>
<dbReference type="PANTHER" id="PTHR11130:SF0">
    <property type="entry name" value="GLUTATHIONE SYNTHETASE"/>
    <property type="match status" value="1"/>
</dbReference>
<dbReference type="EC" id="6.3.2.3" evidence="9"/>
<dbReference type="InterPro" id="IPR014709">
    <property type="entry name" value="Glutathione_synthase_C_euk"/>
</dbReference>
<comment type="similarity">
    <text evidence="2 9">Belongs to the eukaryotic GSH synthase family.</text>
</comment>
<dbReference type="InterPro" id="IPR037013">
    <property type="entry name" value="GSH-S_sub-bd_sf"/>
</dbReference>
<evidence type="ECO:0000256" key="4">
    <source>
        <dbReference type="ARBA" id="ARBA00022684"/>
    </source>
</evidence>
<dbReference type="InterPro" id="IPR004887">
    <property type="entry name" value="GSH_synth_subst-bd"/>
</dbReference>
<dbReference type="Gene3D" id="3.40.50.1760">
    <property type="entry name" value="Glutathione synthase, substrate-binding domain superfamily, eukaryotic"/>
    <property type="match status" value="1"/>
</dbReference>
<evidence type="ECO:0000256" key="8">
    <source>
        <dbReference type="ARBA" id="ARBA00022842"/>
    </source>
</evidence>
<evidence type="ECO:0000256" key="3">
    <source>
        <dbReference type="ARBA" id="ARBA00022598"/>
    </source>
</evidence>
<evidence type="ECO:0000256" key="1">
    <source>
        <dbReference type="ARBA" id="ARBA00004965"/>
    </source>
</evidence>
<gene>
    <name evidence="13" type="ORF">N7493_005993</name>
</gene>
<evidence type="ECO:0000313" key="14">
    <source>
        <dbReference type="Proteomes" id="UP001215712"/>
    </source>
</evidence>
<evidence type="ECO:0000256" key="7">
    <source>
        <dbReference type="ARBA" id="ARBA00022840"/>
    </source>
</evidence>
<dbReference type="InterPro" id="IPR014042">
    <property type="entry name" value="Glutathione_synthase_a-hlx"/>
</dbReference>
<comment type="caution">
    <text evidence="13">The sequence shown here is derived from an EMBL/GenBank/DDBJ whole genome shotgun (WGS) entry which is preliminary data.</text>
</comment>
<dbReference type="InterPro" id="IPR005615">
    <property type="entry name" value="Glutathione_synthase"/>
</dbReference>
<evidence type="ECO:0000256" key="9">
    <source>
        <dbReference type="PIRNR" id="PIRNR001558"/>
    </source>
</evidence>
<dbReference type="AlphaFoldDB" id="A0AAD6HLH7"/>
<proteinExistence type="inferred from homology"/>
<accession>A0AAD6HLH7</accession>
<dbReference type="SUPFAM" id="SSF56059">
    <property type="entry name" value="Glutathione synthetase ATP-binding domain-like"/>
    <property type="match status" value="1"/>
</dbReference>
<dbReference type="GO" id="GO:0005524">
    <property type="term" value="F:ATP binding"/>
    <property type="evidence" value="ECO:0007669"/>
    <property type="project" value="UniProtKB-UniRule"/>
</dbReference>
<evidence type="ECO:0000256" key="2">
    <source>
        <dbReference type="ARBA" id="ARBA00010385"/>
    </source>
</evidence>
<dbReference type="InterPro" id="IPR014049">
    <property type="entry name" value="Glutathione_synthase_N_euk"/>
</dbReference>
<feature type="binding site" evidence="11">
    <location>
        <position position="334"/>
    </location>
    <ligand>
        <name>Mg(2+)</name>
        <dbReference type="ChEBI" id="CHEBI:18420"/>
    </ligand>
</feature>
<evidence type="ECO:0000256" key="5">
    <source>
        <dbReference type="ARBA" id="ARBA00022723"/>
    </source>
</evidence>
<comment type="catalytic activity">
    <reaction evidence="9">
        <text>gamma-L-glutamyl-L-cysteine + glycine + ATP = glutathione + ADP + phosphate + H(+)</text>
        <dbReference type="Rhea" id="RHEA:13557"/>
        <dbReference type="ChEBI" id="CHEBI:15378"/>
        <dbReference type="ChEBI" id="CHEBI:30616"/>
        <dbReference type="ChEBI" id="CHEBI:43474"/>
        <dbReference type="ChEBI" id="CHEBI:57305"/>
        <dbReference type="ChEBI" id="CHEBI:57925"/>
        <dbReference type="ChEBI" id="CHEBI:58173"/>
        <dbReference type="ChEBI" id="CHEBI:456216"/>
        <dbReference type="EC" id="6.3.2.3"/>
    </reaction>
</comment>
<dbReference type="PANTHER" id="PTHR11130">
    <property type="entry name" value="GLUTATHIONE SYNTHETASE"/>
    <property type="match status" value="1"/>
</dbReference>
<keyword evidence="7 9" id="KW-0067">ATP-binding</keyword>
<feature type="binding site" evidence="10">
    <location>
        <position position="271"/>
    </location>
    <ligand>
        <name>ATP</name>
        <dbReference type="ChEBI" id="CHEBI:30616"/>
    </ligand>
</feature>
<dbReference type="Gene3D" id="1.10.1080.10">
    <property type="entry name" value="Glutathione Synthetase, Chain A, domain 3"/>
    <property type="match status" value="1"/>
</dbReference>
<feature type="domain" description="Glutathione synthase substrate-binding" evidence="12">
    <location>
        <begin position="160"/>
        <end position="267"/>
    </location>
</feature>
<dbReference type="GO" id="GO:0005829">
    <property type="term" value="C:cytosol"/>
    <property type="evidence" value="ECO:0007669"/>
    <property type="project" value="TreeGrafter"/>
</dbReference>
<reference evidence="13" key="1">
    <citation type="journal article" date="2023" name="IMA Fungus">
        <title>Comparative genomic study of the Penicillium genus elucidates a diverse pangenome and 15 lateral gene transfer events.</title>
        <authorList>
            <person name="Petersen C."/>
            <person name="Sorensen T."/>
            <person name="Nielsen M.R."/>
            <person name="Sondergaard T.E."/>
            <person name="Sorensen J.L."/>
            <person name="Fitzpatrick D.A."/>
            <person name="Frisvad J.C."/>
            <person name="Nielsen K.L."/>
        </authorList>
    </citation>
    <scope>NUCLEOTIDE SEQUENCE</scope>
    <source>
        <strain evidence="13">IBT 17514</strain>
    </source>
</reference>
<dbReference type="InterPro" id="IPR016185">
    <property type="entry name" value="PreATP-grasp_dom_sf"/>
</dbReference>
<evidence type="ECO:0000313" key="13">
    <source>
        <dbReference type="EMBL" id="KAJ5726966.1"/>
    </source>
</evidence>
<dbReference type="Proteomes" id="UP001215712">
    <property type="component" value="Unassembled WGS sequence"/>
</dbReference>
<keyword evidence="5 9" id="KW-0479">Metal-binding</keyword>
<organism evidence="13 14">
    <name type="scientific">Penicillium malachiteum</name>
    <dbReference type="NCBI Taxonomy" id="1324776"/>
    <lineage>
        <taxon>Eukaryota</taxon>
        <taxon>Fungi</taxon>
        <taxon>Dikarya</taxon>
        <taxon>Ascomycota</taxon>
        <taxon>Pezizomycotina</taxon>
        <taxon>Eurotiomycetes</taxon>
        <taxon>Eurotiomycetidae</taxon>
        <taxon>Eurotiales</taxon>
        <taxon>Aspergillaceae</taxon>
        <taxon>Penicillium</taxon>
    </lineage>
</organism>
<dbReference type="FunFam" id="3.30.1490.50:FF:000002">
    <property type="entry name" value="Glutathione synthetase"/>
    <property type="match status" value="1"/>
</dbReference>
<dbReference type="SUPFAM" id="SSF52440">
    <property type="entry name" value="PreATP-grasp domain"/>
    <property type="match status" value="1"/>
</dbReference>
<evidence type="ECO:0000256" key="10">
    <source>
        <dbReference type="PIRSR" id="PIRSR001558-1"/>
    </source>
</evidence>
<comment type="cofactor">
    <cofactor evidence="9 11">
        <name>Mg(2+)</name>
        <dbReference type="ChEBI" id="CHEBI:18420"/>
    </cofactor>
    <text evidence="9 11">Binds 1 Mg(2+) ion per subunit.</text>
</comment>
<dbReference type="Gene3D" id="3.30.1490.80">
    <property type="match status" value="1"/>
</dbReference>
<dbReference type="Gene3D" id="3.30.470.20">
    <property type="entry name" value="ATP-grasp fold, B domain"/>
    <property type="match status" value="1"/>
</dbReference>
<protein>
    <recommendedName>
        <fullName evidence="9">Glutathione synthetase</fullName>
        <shortName evidence="9">GSH-S</shortName>
        <ecNumber evidence="9">6.3.2.3</ecNumber>
    </recommendedName>
</protein>
<evidence type="ECO:0000259" key="12">
    <source>
        <dbReference type="Pfam" id="PF03199"/>
    </source>
</evidence>
<comment type="pathway">
    <text evidence="1 9">Sulfur metabolism; glutathione biosynthesis; glutathione from L-cysteine and L-glutamate: step 2/2.</text>
</comment>
<feature type="binding site" evidence="10">
    <location>
        <begin position="330"/>
        <end position="339"/>
    </location>
    <ligand>
        <name>ATP</name>
        <dbReference type="ChEBI" id="CHEBI:30616"/>
    </ligand>
</feature>
<dbReference type="Pfam" id="PF03917">
    <property type="entry name" value="GSH_synth_ATP"/>
    <property type="match status" value="1"/>
</dbReference>
<keyword evidence="8 9" id="KW-0460">Magnesium</keyword>
<dbReference type="EMBL" id="JAQJAN010000007">
    <property type="protein sequence ID" value="KAJ5726966.1"/>
    <property type="molecule type" value="Genomic_DNA"/>
</dbReference>
<keyword evidence="14" id="KW-1185">Reference proteome</keyword>
<keyword evidence="3 9" id="KW-0436">Ligase</keyword>
<dbReference type="GO" id="GO:0004363">
    <property type="term" value="F:glutathione synthase activity"/>
    <property type="evidence" value="ECO:0007669"/>
    <property type="project" value="UniProtKB-UniRule"/>
</dbReference>
<dbReference type="Pfam" id="PF03199">
    <property type="entry name" value="GSH_synthase"/>
    <property type="match status" value="1"/>
</dbReference>
<dbReference type="GO" id="GO:0000287">
    <property type="term" value="F:magnesium ion binding"/>
    <property type="evidence" value="ECO:0007669"/>
    <property type="project" value="UniProtKB-UniRule"/>
</dbReference>
<name>A0AAD6HLH7_9EURO</name>
<feature type="binding site" evidence="10">
    <location>
        <begin position="363"/>
        <end position="366"/>
    </location>
    <ligand>
        <name>ATP</name>
        <dbReference type="ChEBI" id="CHEBI:30616"/>
    </ligand>
</feature>
<dbReference type="PIRSF" id="PIRSF001558">
    <property type="entry name" value="GSHase"/>
    <property type="match status" value="1"/>
</dbReference>
<reference evidence="13" key="2">
    <citation type="submission" date="2023-01" db="EMBL/GenBank/DDBJ databases">
        <authorList>
            <person name="Petersen C."/>
        </authorList>
    </citation>
    <scope>NUCLEOTIDE SEQUENCE</scope>
    <source>
        <strain evidence="13">IBT 17514</strain>
    </source>
</reference>
<sequence length="446" mass="49607">MEIYNKLYCSIAEDEEWIFNAIKDLLPVEPLAKALWGIHEAAKKTNPVQDVSAGIFRSDYMLHTGPGAMDDSKSTADSIWDTTLKQVEFNSFSCSGATHANKVAEMHRYLTRVGAYHVKDAPFDLASLPTNNNIESLASCLALAHHKYGPPRSSQARDTAVLFIVQPNNFNLADERPIEYALWNRETPVPTFRLDWGPEILQYTRLTESRELLFQPPWLSSSSPVEISVVYMRAGYEAREYDQTGRDARLQLEISAAIKCPSILGHLITFKKVQQALTVPGALERFLIDSEAATIRSTFVPVFPLDQSEEGLRARSLATDPERAVDYVLKPSLEGGGNNIHGEEIPEFLASIPESRWSSYILMERIQPPVLSNMLMSSIGVDSGEVVSELGILGTCLWRKTSPNGGCEMLHNSVGGWTFKTKHADIDEMSVVKGYGCFDTPYLVGK</sequence>
<feature type="binding site" evidence="10">
    <location>
        <position position="428"/>
    </location>
    <ligand>
        <name>ATP</name>
        <dbReference type="ChEBI" id="CHEBI:30616"/>
    </ligand>
</feature>
<evidence type="ECO:0000256" key="6">
    <source>
        <dbReference type="ARBA" id="ARBA00022741"/>
    </source>
</evidence>
<evidence type="ECO:0000256" key="11">
    <source>
        <dbReference type="PIRSR" id="PIRSR001558-2"/>
    </source>
</evidence>
<feature type="binding site" evidence="10">
    <location>
        <position position="422"/>
    </location>
    <ligand>
        <name>ATP</name>
        <dbReference type="ChEBI" id="CHEBI:30616"/>
    </ligand>
</feature>
<feature type="binding site" evidence="10">
    <location>
        <position position="389"/>
    </location>
    <ligand>
        <name>ATP</name>
        <dbReference type="ChEBI" id="CHEBI:30616"/>
    </ligand>
</feature>
<keyword evidence="4 9" id="KW-0317">Glutathione biosynthesis</keyword>
<keyword evidence="6 9" id="KW-0547">Nucleotide-binding</keyword>
<dbReference type="GO" id="GO:0043295">
    <property type="term" value="F:glutathione binding"/>
    <property type="evidence" value="ECO:0007669"/>
    <property type="project" value="UniProtKB-UniRule"/>
</dbReference>